<evidence type="ECO:0000313" key="2">
    <source>
        <dbReference type="Proteomes" id="UP000216207"/>
    </source>
</evidence>
<evidence type="ECO:0000313" key="1">
    <source>
        <dbReference type="EMBL" id="PAE88918.1"/>
    </source>
</evidence>
<name>A0A268NZP2_SHOCL</name>
<organism evidence="1 2">
    <name type="scientific">Shouchella clausii</name>
    <name type="common">Alkalihalobacillus clausii</name>
    <dbReference type="NCBI Taxonomy" id="79880"/>
    <lineage>
        <taxon>Bacteria</taxon>
        <taxon>Bacillati</taxon>
        <taxon>Bacillota</taxon>
        <taxon>Bacilli</taxon>
        <taxon>Bacillales</taxon>
        <taxon>Bacillaceae</taxon>
        <taxon>Shouchella</taxon>
    </lineage>
</organism>
<dbReference type="PANTHER" id="PTHR31435">
    <property type="entry name" value="PROTEIN NATD1"/>
    <property type="match status" value="1"/>
</dbReference>
<reference evidence="1 2" key="1">
    <citation type="submission" date="2017-07" db="EMBL/GenBank/DDBJ databases">
        <title>Isolation and whole genome analysis of endospore-forming bacteria from heroin.</title>
        <authorList>
            <person name="Kalinowski J."/>
            <person name="Ahrens B."/>
            <person name="Al-Dilaimi A."/>
            <person name="Winkler A."/>
            <person name="Wibberg D."/>
            <person name="Schleenbecker U."/>
            <person name="Ruckert C."/>
            <person name="Wolfel R."/>
            <person name="Grass G."/>
        </authorList>
    </citation>
    <scope>NUCLEOTIDE SEQUENCE [LARGE SCALE GENOMIC DNA]</scope>
    <source>
        <strain evidence="1 2">7539</strain>
    </source>
</reference>
<keyword evidence="1" id="KW-0808">Transferase</keyword>
<sequence length="90" mass="10123">MNIDKQPKRYSFKTEAGKTVGELTFFEEDTHMVIDHTFVDPDSRGSGIGAKLVASFVADMKKQGKKIDPICPFAKAEFDKHPEYQELAIT</sequence>
<dbReference type="AlphaFoldDB" id="A0A268NZP2"/>
<dbReference type="OMA" id="QHEPGRY"/>
<protein>
    <submittedName>
        <fullName evidence="1">N-acetyltransferase</fullName>
    </submittedName>
</protein>
<dbReference type="CDD" id="cd04301">
    <property type="entry name" value="NAT_SF"/>
    <property type="match status" value="1"/>
</dbReference>
<dbReference type="GO" id="GO:0016740">
    <property type="term" value="F:transferase activity"/>
    <property type="evidence" value="ECO:0007669"/>
    <property type="project" value="UniProtKB-KW"/>
</dbReference>
<dbReference type="InterPro" id="IPR031165">
    <property type="entry name" value="GNAT_YJDJ"/>
</dbReference>
<gene>
    <name evidence="1" type="ORF">CHH72_11125</name>
</gene>
<dbReference type="PANTHER" id="PTHR31435:SF10">
    <property type="entry name" value="BSR4717 PROTEIN"/>
    <property type="match status" value="1"/>
</dbReference>
<dbReference type="RefSeq" id="WP_011248658.1">
    <property type="nucleotide sequence ID" value="NZ_BOQQ01000004.1"/>
</dbReference>
<dbReference type="PROSITE" id="PS51729">
    <property type="entry name" value="GNAT_YJDJ"/>
    <property type="match status" value="1"/>
</dbReference>
<dbReference type="InterPro" id="IPR016181">
    <property type="entry name" value="Acyl_CoA_acyltransferase"/>
</dbReference>
<dbReference type="EMBL" id="NPCC01000012">
    <property type="protein sequence ID" value="PAE88918.1"/>
    <property type="molecule type" value="Genomic_DNA"/>
</dbReference>
<dbReference type="SUPFAM" id="SSF55729">
    <property type="entry name" value="Acyl-CoA N-acyltransferases (Nat)"/>
    <property type="match status" value="1"/>
</dbReference>
<dbReference type="Gene3D" id="3.40.630.30">
    <property type="match status" value="1"/>
</dbReference>
<accession>A0A268NZP2</accession>
<dbReference type="InterPro" id="IPR045057">
    <property type="entry name" value="Gcn5-rel_NAT"/>
</dbReference>
<proteinExistence type="predicted"/>
<dbReference type="Proteomes" id="UP000216207">
    <property type="component" value="Unassembled WGS sequence"/>
</dbReference>
<comment type="caution">
    <text evidence="1">The sequence shown here is derived from an EMBL/GenBank/DDBJ whole genome shotgun (WGS) entry which is preliminary data.</text>
</comment>
<dbReference type="Pfam" id="PF14542">
    <property type="entry name" value="Acetyltransf_CG"/>
    <property type="match status" value="1"/>
</dbReference>